<dbReference type="Proteomes" id="UP000593564">
    <property type="component" value="Unassembled WGS sequence"/>
</dbReference>
<dbReference type="PANTHER" id="PTHR33476">
    <property type="entry name" value="EMB|CAB62613.1"/>
    <property type="match status" value="1"/>
</dbReference>
<accession>A0A7J7HZX1</accession>
<feature type="compositionally biased region" description="Basic and acidic residues" evidence="2">
    <location>
        <begin position="397"/>
        <end position="417"/>
    </location>
</feature>
<dbReference type="PANTHER" id="PTHR33476:SF7">
    <property type="entry name" value="EMB|CAB62613.1"/>
    <property type="match status" value="1"/>
</dbReference>
<feature type="compositionally biased region" description="Basic and acidic residues" evidence="2">
    <location>
        <begin position="645"/>
        <end position="655"/>
    </location>
</feature>
<feature type="region of interest" description="Disordered" evidence="2">
    <location>
        <begin position="385"/>
        <end position="417"/>
    </location>
</feature>
<feature type="region of interest" description="Disordered" evidence="2">
    <location>
        <begin position="27"/>
        <end position="47"/>
    </location>
</feature>
<dbReference type="EMBL" id="JACBKZ010000002">
    <property type="protein sequence ID" value="KAF5957704.1"/>
    <property type="molecule type" value="Genomic_DNA"/>
</dbReference>
<keyword evidence="4" id="KW-1185">Reference proteome</keyword>
<evidence type="ECO:0000313" key="3">
    <source>
        <dbReference type="EMBL" id="KAF5957704.1"/>
    </source>
</evidence>
<evidence type="ECO:0000256" key="1">
    <source>
        <dbReference type="SAM" id="Coils"/>
    </source>
</evidence>
<keyword evidence="1" id="KW-0175">Coiled coil</keyword>
<feature type="coiled-coil region" evidence="1">
    <location>
        <begin position="322"/>
        <end position="359"/>
    </location>
</feature>
<evidence type="ECO:0000256" key="2">
    <source>
        <dbReference type="SAM" id="MobiDB-lite"/>
    </source>
</evidence>
<name>A0A7J7HZX1_CAMSI</name>
<evidence type="ECO:0000313" key="4">
    <source>
        <dbReference type="Proteomes" id="UP000593564"/>
    </source>
</evidence>
<sequence length="687" mass="76358">MDLWIAVAAAGAGYVTKCWKKNRSMDRESSSEFSSGDSKFVKPESPPSMGHLCDKSCSFQRLAPRKILGEDVFTETEQAAHSASAPEMALTSEFDCEKLVHSDNHKDCNVLSISSLCPPVYLQNEHLQVVTEGLTVKGNVGENVGDLFREPSMKEMGIAYGLAKKRRSLSSRQSNRQFVKPLTSLESCLMAQLYKEHARMEEYVLNSVPLLSSPTVKPFFVTDGKKIIHKGGYNSFNLQIETEKNKPHKEICLAEHETVFGVPPLPHVGSLELPNVKLKKGKELGGKLSSSSKMVNGKSLHSLAGSSHGAFLFGLGLSVGVLSSLLANKREVEKLNDLLKQAENLVQDLQDELEMKDSLTVKELAIEDYESQDAYCRSYNKRAPHSFSSEQNLDGSTKSDSKELPDQKAEEDSESMSKIEAELEAELERLELNMNSSSLEGRLSDLVELDPDFVPDITQGELRSDIFASQAGAQPYADQDGSGTSTPHSANYAVSPRQLTLCLHEVIQSRLEDRVKELETALENSQRKVHFMESERKIFCRDFLDSEFRSSSYRGSPIVMEELNAIDQPVVIDLSREALYSYNEAHDEFMKINELEEGDLTSGGQKNHQKALPVFDQNGKASPALNNREVRTLDEHVSSGNGGFSRDESENGRDETEKLLIKKIVEKTRKGSSVILSAEKRLFSEDE</sequence>
<feature type="coiled-coil region" evidence="1">
    <location>
        <begin position="508"/>
        <end position="535"/>
    </location>
</feature>
<reference evidence="4" key="1">
    <citation type="journal article" date="2020" name="Nat. Commun.">
        <title>Genome assembly of wild tea tree DASZ reveals pedigree and selection history of tea varieties.</title>
        <authorList>
            <person name="Zhang W."/>
            <person name="Zhang Y."/>
            <person name="Qiu H."/>
            <person name="Guo Y."/>
            <person name="Wan H."/>
            <person name="Zhang X."/>
            <person name="Scossa F."/>
            <person name="Alseekh S."/>
            <person name="Zhang Q."/>
            <person name="Wang P."/>
            <person name="Xu L."/>
            <person name="Schmidt M.H."/>
            <person name="Jia X."/>
            <person name="Li D."/>
            <person name="Zhu A."/>
            <person name="Guo F."/>
            <person name="Chen W."/>
            <person name="Ni D."/>
            <person name="Usadel B."/>
            <person name="Fernie A.R."/>
            <person name="Wen W."/>
        </authorList>
    </citation>
    <scope>NUCLEOTIDE SEQUENCE [LARGE SCALE GENOMIC DNA]</scope>
    <source>
        <strain evidence="4">cv. G240</strain>
    </source>
</reference>
<reference evidence="3 4" key="2">
    <citation type="submission" date="2020-07" db="EMBL/GenBank/DDBJ databases">
        <title>Genome assembly of wild tea tree DASZ reveals pedigree and selection history of tea varieties.</title>
        <authorList>
            <person name="Zhang W."/>
        </authorList>
    </citation>
    <scope>NUCLEOTIDE SEQUENCE [LARGE SCALE GENOMIC DNA]</scope>
    <source>
        <strain evidence="4">cv. G240</strain>
        <tissue evidence="3">Leaf</tissue>
    </source>
</reference>
<proteinExistence type="predicted"/>
<feature type="region of interest" description="Disordered" evidence="2">
    <location>
        <begin position="634"/>
        <end position="655"/>
    </location>
</feature>
<feature type="compositionally biased region" description="Polar residues" evidence="2">
    <location>
        <begin position="386"/>
        <end position="396"/>
    </location>
</feature>
<dbReference type="AlphaFoldDB" id="A0A7J7HZX1"/>
<gene>
    <name evidence="3" type="ORF">HYC85_004929</name>
</gene>
<comment type="caution">
    <text evidence="3">The sequence shown here is derived from an EMBL/GenBank/DDBJ whole genome shotgun (WGS) entry which is preliminary data.</text>
</comment>
<dbReference type="GO" id="GO:0008356">
    <property type="term" value="P:asymmetric cell division"/>
    <property type="evidence" value="ECO:0007669"/>
    <property type="project" value="InterPro"/>
</dbReference>
<protein>
    <submittedName>
        <fullName evidence="3">Uncharacterized protein</fullName>
    </submittedName>
</protein>
<organism evidence="3 4">
    <name type="scientific">Camellia sinensis</name>
    <name type="common">Tea plant</name>
    <name type="synonym">Thea sinensis</name>
    <dbReference type="NCBI Taxonomy" id="4442"/>
    <lineage>
        <taxon>Eukaryota</taxon>
        <taxon>Viridiplantae</taxon>
        <taxon>Streptophyta</taxon>
        <taxon>Embryophyta</taxon>
        <taxon>Tracheophyta</taxon>
        <taxon>Spermatophyta</taxon>
        <taxon>Magnoliopsida</taxon>
        <taxon>eudicotyledons</taxon>
        <taxon>Gunneridae</taxon>
        <taxon>Pentapetalae</taxon>
        <taxon>asterids</taxon>
        <taxon>Ericales</taxon>
        <taxon>Theaceae</taxon>
        <taxon>Camellia</taxon>
    </lineage>
</organism>
<dbReference type="InterPro" id="IPR040348">
    <property type="entry name" value="POLAR-like"/>
</dbReference>